<feature type="compositionally biased region" description="Acidic residues" evidence="2">
    <location>
        <begin position="320"/>
        <end position="333"/>
    </location>
</feature>
<keyword evidence="1" id="KW-0812">Transmembrane</keyword>
<comment type="caution">
    <text evidence="4">The sequence shown here is derived from an EMBL/GenBank/DDBJ whole genome shotgun (WGS) entry which is preliminary data.</text>
</comment>
<comment type="domain">
    <text evidence="1">The C4-type zinc finger motif is necessary both for its ER three-way tubular junction localization and formation.</text>
</comment>
<evidence type="ECO:0000313" key="5">
    <source>
        <dbReference type="Proteomes" id="UP000837801"/>
    </source>
</evidence>
<sequence length="361" mass="40344">MVFGGIFSKKAFDATIFEQELDYLSEQIQDSRTQTLKLESQSKTVRNKVIKFGSLIYVIVFGLIYVNTPDWKPKLGRTRNFFYNQSPAKLVFLVVFPIFIYLLAKLVNRFFRALQNRQRVKYVSLKKRKEAKIDQLKQETNFNSTNKILNKYGNEDDKKGKQTIGTEKKLQSKPANANSAPANPSSLPNSSKIPNTANINSGVPANSVPPQQTPISFSPRGPRARTFQDRLLDAIIGSENNESVENRFALICAQCYHHNGLAPPGCTHPLKVSYVCPYCGFMNGKSGEELENSAIEAGDGGNGSDGFENSELGVEGSSQEPEDIEVILEDEGQQESSTRRRTKKENEGENDDDIEVEIDND</sequence>
<proteinExistence type="inferred from homology"/>
<dbReference type="PANTHER" id="PTHR22166:SF12">
    <property type="entry name" value="ENDOPLASMIC RETICULUM JUNCTION FORMATION PROTEIN LUNAPARK"/>
    <property type="match status" value="1"/>
</dbReference>
<gene>
    <name evidence="4" type="ORF">CLIB1423_04S01046</name>
</gene>
<dbReference type="InterPro" id="IPR019273">
    <property type="entry name" value="Lunapark_Znf"/>
</dbReference>
<protein>
    <recommendedName>
        <fullName evidence="1">Endoplasmic reticulum junction formation protein lunapark</fullName>
    </recommendedName>
</protein>
<dbReference type="PANTHER" id="PTHR22166">
    <property type="entry name" value="ENDOPLASMIC RETICULUM JUNCTION FORMATION PROTEIN LUNAPARK"/>
    <property type="match status" value="1"/>
</dbReference>
<feature type="transmembrane region" description="Helical" evidence="1">
    <location>
        <begin position="49"/>
        <end position="68"/>
    </location>
</feature>
<evidence type="ECO:0000256" key="2">
    <source>
        <dbReference type="SAM" id="MobiDB-lite"/>
    </source>
</evidence>
<dbReference type="OrthoDB" id="1725934at2759"/>
<dbReference type="EMBL" id="CAKXYY010000004">
    <property type="protein sequence ID" value="CAH2351571.1"/>
    <property type="molecule type" value="Genomic_DNA"/>
</dbReference>
<keyword evidence="1" id="KW-0863">Zinc-finger</keyword>
<comment type="function">
    <text evidence="1">Plays a role in determining ER morphology.</text>
</comment>
<keyword evidence="1" id="KW-0472">Membrane</keyword>
<dbReference type="InterPro" id="IPR040115">
    <property type="entry name" value="Lnp"/>
</dbReference>
<feature type="compositionally biased region" description="Polar residues" evidence="2">
    <location>
        <begin position="192"/>
        <end position="216"/>
    </location>
</feature>
<evidence type="ECO:0000313" key="4">
    <source>
        <dbReference type="EMBL" id="CAH2351571.1"/>
    </source>
</evidence>
<dbReference type="GO" id="GO:0098826">
    <property type="term" value="C:endoplasmic reticulum tubular network membrane"/>
    <property type="evidence" value="ECO:0007669"/>
    <property type="project" value="UniProtKB-UniRule"/>
</dbReference>
<keyword evidence="1" id="KW-0479">Metal-binding</keyword>
<evidence type="ECO:0000259" key="3">
    <source>
        <dbReference type="Pfam" id="PF10058"/>
    </source>
</evidence>
<keyword evidence="1" id="KW-0256">Endoplasmic reticulum</keyword>
<keyword evidence="5" id="KW-1185">Reference proteome</keyword>
<feature type="compositionally biased region" description="Acidic residues" evidence="2">
    <location>
        <begin position="348"/>
        <end position="361"/>
    </location>
</feature>
<keyword evidence="1" id="KW-1133">Transmembrane helix</keyword>
<comment type="similarity">
    <text evidence="1">Belongs to the lunapark family.</text>
</comment>
<feature type="region of interest" description="Disordered" evidence="2">
    <location>
        <begin position="294"/>
        <end position="361"/>
    </location>
</feature>
<name>A0A9P0QLU4_9ASCO</name>
<dbReference type="GO" id="GO:0008270">
    <property type="term" value="F:zinc ion binding"/>
    <property type="evidence" value="ECO:0007669"/>
    <property type="project" value="UniProtKB-KW"/>
</dbReference>
<feature type="region of interest" description="Disordered" evidence="2">
    <location>
        <begin position="166"/>
        <end position="223"/>
    </location>
</feature>
<dbReference type="GO" id="GO:1903373">
    <property type="term" value="P:positive regulation of endoplasmic reticulum tubular network organization"/>
    <property type="evidence" value="ECO:0007669"/>
    <property type="project" value="UniProtKB-UniRule"/>
</dbReference>
<feature type="transmembrane region" description="Helical" evidence="1">
    <location>
        <begin position="88"/>
        <end position="107"/>
    </location>
</feature>
<dbReference type="Pfam" id="PF10058">
    <property type="entry name" value="Zn_ribbon_10"/>
    <property type="match status" value="1"/>
</dbReference>
<feature type="compositionally biased region" description="Low complexity" evidence="2">
    <location>
        <begin position="174"/>
        <end position="191"/>
    </location>
</feature>
<evidence type="ECO:0000256" key="1">
    <source>
        <dbReference type="RuleBase" id="RU367073"/>
    </source>
</evidence>
<comment type="subcellular location">
    <subcellularLocation>
        <location evidence="1">Endoplasmic reticulum membrane</location>
        <topology evidence="1">Multi-pass membrane protein</topology>
    </subcellularLocation>
</comment>
<reference evidence="4" key="1">
    <citation type="submission" date="2022-03" db="EMBL/GenBank/DDBJ databases">
        <authorList>
            <person name="Legras J.-L."/>
            <person name="Devillers H."/>
            <person name="Grondin C."/>
        </authorList>
    </citation>
    <scope>NUCLEOTIDE SEQUENCE</scope>
    <source>
        <strain evidence="4">CLIB 1423</strain>
    </source>
</reference>
<dbReference type="AlphaFoldDB" id="A0A9P0QLU4"/>
<accession>A0A9P0QLU4</accession>
<feature type="domain" description="Lunapark zinc ribbon" evidence="3">
    <location>
        <begin position="227"/>
        <end position="283"/>
    </location>
</feature>
<organism evidence="4 5">
    <name type="scientific">[Candida] railenensis</name>
    <dbReference type="NCBI Taxonomy" id="45579"/>
    <lineage>
        <taxon>Eukaryota</taxon>
        <taxon>Fungi</taxon>
        <taxon>Dikarya</taxon>
        <taxon>Ascomycota</taxon>
        <taxon>Saccharomycotina</taxon>
        <taxon>Pichiomycetes</taxon>
        <taxon>Debaryomycetaceae</taxon>
        <taxon>Kurtzmaniella</taxon>
    </lineage>
</organism>
<keyword evidence="1" id="KW-0862">Zinc</keyword>
<dbReference type="GO" id="GO:0071788">
    <property type="term" value="P:endoplasmic reticulum tubular network maintenance"/>
    <property type="evidence" value="ECO:0007669"/>
    <property type="project" value="UniProtKB-UniRule"/>
</dbReference>
<dbReference type="Proteomes" id="UP000837801">
    <property type="component" value="Unassembled WGS sequence"/>
</dbReference>